<feature type="domain" description="GGDEF" evidence="4">
    <location>
        <begin position="353"/>
        <end position="484"/>
    </location>
</feature>
<accession>A0A0D8BG64</accession>
<evidence type="ECO:0000256" key="1">
    <source>
        <dbReference type="SAM" id="MobiDB-lite"/>
    </source>
</evidence>
<feature type="transmembrane region" description="Helical" evidence="2">
    <location>
        <begin position="47"/>
        <end position="65"/>
    </location>
</feature>
<dbReference type="SMART" id="SM00052">
    <property type="entry name" value="EAL"/>
    <property type="match status" value="1"/>
</dbReference>
<keyword evidence="2" id="KW-1133">Transmembrane helix</keyword>
<feature type="transmembrane region" description="Helical" evidence="2">
    <location>
        <begin position="262"/>
        <end position="286"/>
    </location>
</feature>
<dbReference type="SUPFAM" id="SSF55073">
    <property type="entry name" value="Nucleotide cyclase"/>
    <property type="match status" value="1"/>
</dbReference>
<dbReference type="InterPro" id="IPR029787">
    <property type="entry name" value="Nucleotide_cyclase"/>
</dbReference>
<dbReference type="EMBL" id="JYFN01000018">
    <property type="protein sequence ID" value="KJE22964.1"/>
    <property type="molecule type" value="Genomic_DNA"/>
</dbReference>
<protein>
    <submittedName>
        <fullName evidence="5">Diguanylate cyclase/phosphodiesterase</fullName>
    </submittedName>
</protein>
<keyword evidence="2" id="KW-0472">Membrane</keyword>
<gene>
    <name evidence="5" type="ORF">FF36_02738</name>
</gene>
<feature type="compositionally biased region" description="Basic and acidic residues" evidence="1">
    <location>
        <begin position="820"/>
        <end position="835"/>
    </location>
</feature>
<feature type="transmembrane region" description="Helical" evidence="2">
    <location>
        <begin position="72"/>
        <end position="91"/>
    </location>
</feature>
<evidence type="ECO:0000256" key="2">
    <source>
        <dbReference type="SAM" id="Phobius"/>
    </source>
</evidence>
<evidence type="ECO:0000259" key="4">
    <source>
        <dbReference type="PROSITE" id="PS50887"/>
    </source>
</evidence>
<dbReference type="PATRIC" id="fig|1502723.3.peg.1857"/>
<reference evidence="5 6" key="2">
    <citation type="journal article" date="2016" name="Genome Announc.">
        <title>Permanent Draft Genome Sequences for Two Variants of Frankia sp. Strain CpI1, the First Frankia Strain Isolated from Root Nodules of Comptonia peregrina.</title>
        <authorList>
            <person name="Oshone R."/>
            <person name="Hurst S.G.IV."/>
            <person name="Abebe-Akele F."/>
            <person name="Simpson S."/>
            <person name="Morris K."/>
            <person name="Thomas W.K."/>
            <person name="Tisa L.S."/>
        </authorList>
    </citation>
    <scope>NUCLEOTIDE SEQUENCE [LARGE SCALE GENOMIC DNA]</scope>
    <source>
        <strain evidence="6">CpI1-S</strain>
    </source>
</reference>
<dbReference type="RefSeq" id="WP_242422474.1">
    <property type="nucleotide sequence ID" value="NZ_JYFN01000018.1"/>
</dbReference>
<dbReference type="GO" id="GO:0071111">
    <property type="term" value="F:cyclic-guanylate-specific phosphodiesterase activity"/>
    <property type="evidence" value="ECO:0007669"/>
    <property type="project" value="InterPro"/>
</dbReference>
<organism evidence="5 6">
    <name type="scientific">Frankia torreyi</name>
    <dbReference type="NCBI Taxonomy" id="1856"/>
    <lineage>
        <taxon>Bacteria</taxon>
        <taxon>Bacillati</taxon>
        <taxon>Actinomycetota</taxon>
        <taxon>Actinomycetes</taxon>
        <taxon>Frankiales</taxon>
        <taxon>Frankiaceae</taxon>
        <taxon>Frankia</taxon>
    </lineage>
</organism>
<dbReference type="PROSITE" id="PS50883">
    <property type="entry name" value="EAL"/>
    <property type="match status" value="1"/>
</dbReference>
<dbReference type="Proteomes" id="UP000032545">
    <property type="component" value="Unassembled WGS sequence"/>
</dbReference>
<evidence type="ECO:0000313" key="6">
    <source>
        <dbReference type="Proteomes" id="UP000032545"/>
    </source>
</evidence>
<dbReference type="PROSITE" id="PS50887">
    <property type="entry name" value="GGDEF"/>
    <property type="match status" value="1"/>
</dbReference>
<dbReference type="Gene3D" id="3.30.70.270">
    <property type="match status" value="1"/>
</dbReference>
<feature type="transmembrane region" description="Helical" evidence="2">
    <location>
        <begin position="103"/>
        <end position="124"/>
    </location>
</feature>
<dbReference type="SUPFAM" id="SSF141868">
    <property type="entry name" value="EAL domain-like"/>
    <property type="match status" value="1"/>
</dbReference>
<dbReference type="Pfam" id="PF00563">
    <property type="entry name" value="EAL"/>
    <property type="match status" value="1"/>
</dbReference>
<dbReference type="InterPro" id="IPR001633">
    <property type="entry name" value="EAL_dom"/>
</dbReference>
<evidence type="ECO:0000313" key="5">
    <source>
        <dbReference type="EMBL" id="KJE22964.1"/>
    </source>
</evidence>
<comment type="caution">
    <text evidence="5">The sequence shown here is derived from an EMBL/GenBank/DDBJ whole genome shotgun (WGS) entry which is preliminary data.</text>
</comment>
<feature type="transmembrane region" description="Helical" evidence="2">
    <location>
        <begin position="136"/>
        <end position="158"/>
    </location>
</feature>
<dbReference type="NCBIfam" id="TIGR00254">
    <property type="entry name" value="GGDEF"/>
    <property type="match status" value="1"/>
</dbReference>
<dbReference type="Pfam" id="PF00990">
    <property type="entry name" value="GGDEF"/>
    <property type="match status" value="1"/>
</dbReference>
<feature type="compositionally biased region" description="Low complexity" evidence="1">
    <location>
        <begin position="764"/>
        <end position="811"/>
    </location>
</feature>
<dbReference type="InterPro" id="IPR035919">
    <property type="entry name" value="EAL_sf"/>
</dbReference>
<sequence length="866" mass="92793">MTTSPPPPRRFRLIRFAQLLLILATLALSVASFVDMPRFGHEARSLSYGVAIGSGLICVSRAVLVRGERTPWALLGAGLISYGCGTIYHNVAVDGRGDDIQPSLADLAWLLFYPACYVAVILLLRRRLVRLHRSVWLDAFVGLLGVAALTSGIGVAMARANPEHSAWTMTVNVIYPLADLLLILLVVTVFGLLGWRPGRVWWLLGAGLVSFALADSLLLVIVTAGHTPSNGVLSSLWLLSVLMPALASWLRPRWQPPAKMSGWGVIAVPLVLATVALGLLVLGAAIDLPAVTVALAAATVLSALARAAFTFIEVQQLAESRVLARTDDLTGLANRRGFIERLTRAEQRTTGPDTFALLLLDLDRFKEINDSLGHQVGDALLTQVGTRISDALRPGDLHARLGGDEFAVLLEHADADAARRVADRVLTVLADPFDVGGVTLHVGASIGAAVYPDHAQDAHTLLQRADVAMYAAKSGRTGVESYRPGADVNSLVRLDMIESLRAALGTGQLEVHYQVKVDLGSGRTESVEALVRWRHPTRGLLGPEEFVPLAEQAGFMRMLTIEVLHTALDQCRRWHAAGLEVAVAVNLSASDLLDRGFPAQVSGMLAGFGLSPAVLELEITETTLMLDRVRSATVLGELRALGIGIAVDDYGTGYSSLARLLELPVNVLKLDKSFIQRVADDSRAEAIVRSTVGLAHALDLRIVVEGVETAAAVRMLREVGCDLAQGYFLGEPGPSELVTEQLRRQAALAGTIDLETATREMATRETTTQETTTQETTTQETTTQETTTQETTTQETTTQETTTQETTTREAVGLATPREAGAREAARDPVADRGARRTGGRAPTREGGVRNTPVAPGSTPAGSPWR</sequence>
<feature type="transmembrane region" description="Helical" evidence="2">
    <location>
        <begin position="173"/>
        <end position="193"/>
    </location>
</feature>
<feature type="region of interest" description="Disordered" evidence="1">
    <location>
        <begin position="753"/>
        <end position="866"/>
    </location>
</feature>
<keyword evidence="6" id="KW-1185">Reference proteome</keyword>
<dbReference type="PANTHER" id="PTHR33121:SF70">
    <property type="entry name" value="SIGNALING PROTEIN YKOW"/>
    <property type="match status" value="1"/>
</dbReference>
<reference evidence="6" key="1">
    <citation type="submission" date="2015-02" db="EMBL/GenBank/DDBJ databases">
        <title>Draft Genome of Frankia sp. CpI1-S.</title>
        <authorList>
            <person name="Oshone R.T."/>
            <person name="Ngom M."/>
            <person name="Ghodhbane-Gtari F."/>
            <person name="Gtari M."/>
            <person name="Morris K."/>
            <person name="Thomas K."/>
            <person name="Sen A."/>
            <person name="Tisa L.S."/>
        </authorList>
    </citation>
    <scope>NUCLEOTIDE SEQUENCE [LARGE SCALE GENOMIC DNA]</scope>
    <source>
        <strain evidence="6">CpI1-S</strain>
    </source>
</reference>
<dbReference type="InterPro" id="IPR050706">
    <property type="entry name" value="Cyclic-di-GMP_PDE-like"/>
</dbReference>
<dbReference type="InterPro" id="IPR043128">
    <property type="entry name" value="Rev_trsase/Diguanyl_cyclase"/>
</dbReference>
<dbReference type="InterPro" id="IPR000160">
    <property type="entry name" value="GGDEF_dom"/>
</dbReference>
<feature type="domain" description="EAL" evidence="3">
    <location>
        <begin position="493"/>
        <end position="746"/>
    </location>
</feature>
<feature type="transmembrane region" description="Helical" evidence="2">
    <location>
        <begin position="200"/>
        <end position="225"/>
    </location>
</feature>
<dbReference type="AlphaFoldDB" id="A0A0D8BG64"/>
<dbReference type="PANTHER" id="PTHR33121">
    <property type="entry name" value="CYCLIC DI-GMP PHOSPHODIESTERASE PDEF"/>
    <property type="match status" value="1"/>
</dbReference>
<dbReference type="CDD" id="cd01949">
    <property type="entry name" value="GGDEF"/>
    <property type="match status" value="1"/>
</dbReference>
<evidence type="ECO:0000259" key="3">
    <source>
        <dbReference type="PROSITE" id="PS50883"/>
    </source>
</evidence>
<dbReference type="SMART" id="SM00267">
    <property type="entry name" value="GGDEF"/>
    <property type="match status" value="1"/>
</dbReference>
<name>A0A0D8BG64_9ACTN</name>
<proteinExistence type="predicted"/>
<feature type="transmembrane region" description="Helical" evidence="2">
    <location>
        <begin position="231"/>
        <end position="250"/>
    </location>
</feature>
<keyword evidence="2" id="KW-0812">Transmembrane</keyword>
<dbReference type="CDD" id="cd01948">
    <property type="entry name" value="EAL"/>
    <property type="match status" value="1"/>
</dbReference>
<dbReference type="Gene3D" id="3.20.20.450">
    <property type="entry name" value="EAL domain"/>
    <property type="match status" value="1"/>
</dbReference>